<keyword evidence="1" id="KW-0175">Coiled coil</keyword>
<name>A0ABM8FHW2_9BACT</name>
<dbReference type="EMBL" id="AP027370">
    <property type="protein sequence ID" value="BDY11867.1"/>
    <property type="molecule type" value="Genomic_DNA"/>
</dbReference>
<feature type="coiled-coil region" evidence="1">
    <location>
        <begin position="480"/>
        <end position="517"/>
    </location>
</feature>
<feature type="domain" description="Flagellar Assembly Protein A N-terminal region" evidence="2">
    <location>
        <begin position="187"/>
        <end position="311"/>
    </location>
</feature>
<gene>
    <name evidence="3" type="ORF">HCR_01790</name>
</gene>
<evidence type="ECO:0000313" key="4">
    <source>
        <dbReference type="Proteomes" id="UP001321445"/>
    </source>
</evidence>
<protein>
    <recommendedName>
        <fullName evidence="2">Flagellar Assembly Protein A N-terminal region domain-containing protein</fullName>
    </recommendedName>
</protein>
<keyword evidence="4" id="KW-1185">Reference proteome</keyword>
<dbReference type="RefSeq" id="WP_286337081.1">
    <property type="nucleotide sequence ID" value="NZ_AP027370.1"/>
</dbReference>
<dbReference type="Proteomes" id="UP001321445">
    <property type="component" value="Chromosome"/>
</dbReference>
<proteinExistence type="predicted"/>
<dbReference type="InterPro" id="IPR046866">
    <property type="entry name" value="FapA_N"/>
</dbReference>
<reference evidence="3 4" key="1">
    <citation type="submission" date="2023-03" db="EMBL/GenBank/DDBJ databases">
        <title>Description of Hydrogenimonas sp. ISO32.</title>
        <authorList>
            <person name="Mino S."/>
            <person name="Fukazawa S."/>
            <person name="Sawabe T."/>
        </authorList>
    </citation>
    <scope>NUCLEOTIDE SEQUENCE [LARGE SCALE GENOMIC DNA]</scope>
    <source>
        <strain evidence="3 4">ISO32</strain>
    </source>
</reference>
<dbReference type="Pfam" id="PF20250">
    <property type="entry name" value="FapA_N"/>
    <property type="match status" value="1"/>
</dbReference>
<evidence type="ECO:0000259" key="2">
    <source>
        <dbReference type="Pfam" id="PF20250"/>
    </source>
</evidence>
<sequence length="646" mass="73949">MGLFDKVFKSDKKKSRKKAEEKRPGFTPVVVTTDDVAKTLQETAVKHNISSNLLDIRLIDYRSLIKMDTKDKDWIEMEEDDWVKLNKPEILLNPNFEVKQTYEIEILRYKEEPWMSDLLLHMGSNKERNRVVCTIKAGSIVRYVDELEKKIKLLIQKKMLRSHLLINLWDVDYRNVLDEIVAKARVQDQYIVPEDITFDVAVCYASQPSVDDELIFHYKKKLEVPDEKDRMDYSKRGFIQAVEKGEVIIEYIKPQQGKPGRNCQGKYIPIEEPNETNKPDFKTSENIEVEETDKHILYRAKRGGYVVFHDNTYDIKEEMELEEVSFKKTGSIDAGVETEVKLHINERDIMKDAIGTGVEVEATEVRVEGNVGSSAVVKAEEVVIGGQTHQTSKIFAETAKVNVLRGYLKTQELAKITRLEGGVVEAKTAEVAQMIGGEIKAMRVDVGLLASNAKIFAVSEIVIDKMVGENNKLVIDASKIDAYHNEIVSLEEEAEVLKKEIEKLEEDLARKVELKQKSEPTIATLKQKILQETKKGIKPKPAFIAKIKQFQKLIEAIEAVRKKRDERKGQLHNIKQKLLTFQEMVVNAKIVNHGEWKDYTSVEFHLLYPQITLEYTPVPGAKNQQIYLRKAGEEDGYEIAVKEADA</sequence>
<organism evidence="3 4">
    <name type="scientific">Hydrogenimonas cancrithermarum</name>
    <dbReference type="NCBI Taxonomy" id="2993563"/>
    <lineage>
        <taxon>Bacteria</taxon>
        <taxon>Pseudomonadati</taxon>
        <taxon>Campylobacterota</taxon>
        <taxon>Epsilonproteobacteria</taxon>
        <taxon>Campylobacterales</taxon>
        <taxon>Hydrogenimonadaceae</taxon>
        <taxon>Hydrogenimonas</taxon>
    </lineage>
</organism>
<evidence type="ECO:0000313" key="3">
    <source>
        <dbReference type="EMBL" id="BDY11867.1"/>
    </source>
</evidence>
<accession>A0ABM8FHW2</accession>
<evidence type="ECO:0000256" key="1">
    <source>
        <dbReference type="SAM" id="Coils"/>
    </source>
</evidence>